<name>A0A927GTI3_9BACL</name>
<dbReference type="Proteomes" id="UP000621560">
    <property type="component" value="Unassembled WGS sequence"/>
</dbReference>
<keyword evidence="11" id="KW-1185">Reference proteome</keyword>
<dbReference type="SUPFAM" id="SSF56281">
    <property type="entry name" value="Metallo-hydrolase/oxidoreductase"/>
    <property type="match status" value="1"/>
</dbReference>
<gene>
    <name evidence="10" type="ORF">IDH44_20655</name>
</gene>
<evidence type="ECO:0000313" key="10">
    <source>
        <dbReference type="EMBL" id="MBD2847608.1"/>
    </source>
</evidence>
<evidence type="ECO:0000256" key="7">
    <source>
        <dbReference type="ARBA" id="ARBA00034301"/>
    </source>
</evidence>
<evidence type="ECO:0000313" key="11">
    <source>
        <dbReference type="Proteomes" id="UP000621560"/>
    </source>
</evidence>
<accession>A0A927GTI3</accession>
<dbReference type="InterPro" id="IPR036866">
    <property type="entry name" value="RibonucZ/Hydroxyglut_hydro"/>
</dbReference>
<comment type="caution">
    <text evidence="10">The sequence shown here is derived from an EMBL/GenBank/DDBJ whole genome shotgun (WGS) entry which is preliminary data.</text>
</comment>
<feature type="domain" description="Metallo-beta-lactamase" evidence="9">
    <location>
        <begin position="38"/>
        <end position="272"/>
    </location>
</feature>
<dbReference type="AlphaFoldDB" id="A0A927GTI3"/>
<evidence type="ECO:0000259" key="9">
    <source>
        <dbReference type="SMART" id="SM00849"/>
    </source>
</evidence>
<dbReference type="Pfam" id="PF00753">
    <property type="entry name" value="Lactamase_B"/>
    <property type="match status" value="1"/>
</dbReference>
<comment type="cofactor">
    <cofactor evidence="1">
        <name>Zn(2+)</name>
        <dbReference type="ChEBI" id="CHEBI:29105"/>
    </cofactor>
</comment>
<evidence type="ECO:0000256" key="1">
    <source>
        <dbReference type="ARBA" id="ARBA00001947"/>
    </source>
</evidence>
<dbReference type="GO" id="GO:0016787">
    <property type="term" value="F:hydrolase activity"/>
    <property type="evidence" value="ECO:0007669"/>
    <property type="project" value="UniProtKB-KW"/>
</dbReference>
<reference evidence="10" key="1">
    <citation type="submission" date="2020-09" db="EMBL/GenBank/DDBJ databases">
        <title>A novel bacterium of genus Paenibacillus, isolated from South China Sea.</title>
        <authorList>
            <person name="Huang H."/>
            <person name="Mo K."/>
            <person name="Hu Y."/>
        </authorList>
    </citation>
    <scope>NUCLEOTIDE SEQUENCE</scope>
    <source>
        <strain evidence="10">IB182496</strain>
    </source>
</reference>
<dbReference type="PANTHER" id="PTHR42978:SF2">
    <property type="entry name" value="102 KBASES UNSTABLE REGION: FROM 1 TO 119443"/>
    <property type="match status" value="1"/>
</dbReference>
<organism evidence="10 11">
    <name type="scientific">Paenibacillus sabuli</name>
    <dbReference type="NCBI Taxonomy" id="2772509"/>
    <lineage>
        <taxon>Bacteria</taxon>
        <taxon>Bacillati</taxon>
        <taxon>Bacillota</taxon>
        <taxon>Bacilli</taxon>
        <taxon>Bacillales</taxon>
        <taxon>Paenibacillaceae</taxon>
        <taxon>Paenibacillus</taxon>
    </lineage>
</organism>
<evidence type="ECO:0000256" key="5">
    <source>
        <dbReference type="ARBA" id="ARBA00022833"/>
    </source>
</evidence>
<evidence type="ECO:0000256" key="4">
    <source>
        <dbReference type="ARBA" id="ARBA00022801"/>
    </source>
</evidence>
<keyword evidence="5" id="KW-0862">Zinc</keyword>
<dbReference type="PROSITE" id="PS51257">
    <property type="entry name" value="PROKAR_LIPOPROTEIN"/>
    <property type="match status" value="1"/>
</dbReference>
<dbReference type="Gene3D" id="3.60.15.10">
    <property type="entry name" value="Ribonuclease Z/Hydroxyacylglutathione hydrolase-like"/>
    <property type="match status" value="1"/>
</dbReference>
<comment type="function">
    <text evidence="7">Counteracts the endogenous Pycsar antiviral defense system. Phosphodiesterase that enables metal-dependent hydrolysis of host cyclic nucleotide Pycsar defense signals such as cCMP and cUMP.</text>
</comment>
<dbReference type="PANTHER" id="PTHR42978">
    <property type="entry name" value="QUORUM-QUENCHING LACTONASE YTNP-RELATED-RELATED"/>
    <property type="match status" value="1"/>
</dbReference>
<dbReference type="InterPro" id="IPR051013">
    <property type="entry name" value="MBL_superfamily_lactonases"/>
</dbReference>
<proteinExistence type="inferred from homology"/>
<comment type="similarity">
    <text evidence="2">Belongs to the metallo-beta-lactamase superfamily.</text>
</comment>
<evidence type="ECO:0000256" key="6">
    <source>
        <dbReference type="ARBA" id="ARBA00034221"/>
    </source>
</evidence>
<comment type="catalytic activity">
    <reaction evidence="8">
        <text>3',5'-cyclic UMP + H2O = UMP + H(+)</text>
        <dbReference type="Rhea" id="RHEA:70575"/>
        <dbReference type="ChEBI" id="CHEBI:15377"/>
        <dbReference type="ChEBI" id="CHEBI:15378"/>
        <dbReference type="ChEBI" id="CHEBI:57865"/>
        <dbReference type="ChEBI" id="CHEBI:184387"/>
    </reaction>
    <physiologicalReaction direction="left-to-right" evidence="8">
        <dbReference type="Rhea" id="RHEA:70576"/>
    </physiologicalReaction>
</comment>
<keyword evidence="3" id="KW-0479">Metal-binding</keyword>
<evidence type="ECO:0000256" key="8">
    <source>
        <dbReference type="ARBA" id="ARBA00048505"/>
    </source>
</evidence>
<dbReference type="CDD" id="cd07730">
    <property type="entry name" value="metallo-hydrolase-like_MBL-fold"/>
    <property type="match status" value="1"/>
</dbReference>
<dbReference type="EMBL" id="JACXIZ010000041">
    <property type="protein sequence ID" value="MBD2847608.1"/>
    <property type="molecule type" value="Genomic_DNA"/>
</dbReference>
<dbReference type="SMART" id="SM00849">
    <property type="entry name" value="Lactamase_B"/>
    <property type="match status" value="1"/>
</dbReference>
<sequence length="287" mass="31451">MSARRIVPLGLQLLAAGSCSHPAFVTIRGGSLRKTDYPAGLALIRHPEHGWLLFDTGYSARFAALTAALPYALYRWLTPVRLREADTALRQLARLGIGPTEIGTVIVSHFHADHIGALRDFPLARILYPQAAYEAVRRLGPVRATRAGFLRGLLPERFERAALPIERCPEAALPPGAPTATGRDLLGDGSLIAVPLPGHAAGQIGLLLTTTEGRRCLLCADAAWSSRALREDRPPHPAAGLIMDDRAAYRRTFRALQRWQTVDPELVIVPSHCPDYYDPTCKEVRRL</sequence>
<dbReference type="RefSeq" id="WP_190920714.1">
    <property type="nucleotide sequence ID" value="NZ_JACXIZ010000041.1"/>
</dbReference>
<dbReference type="InterPro" id="IPR001279">
    <property type="entry name" value="Metallo-B-lactamas"/>
</dbReference>
<keyword evidence="4" id="KW-0378">Hydrolase</keyword>
<protein>
    <submittedName>
        <fullName evidence="10">MBL fold metallo-hydrolase</fullName>
    </submittedName>
</protein>
<evidence type="ECO:0000256" key="2">
    <source>
        <dbReference type="ARBA" id="ARBA00007749"/>
    </source>
</evidence>
<dbReference type="GO" id="GO:0046872">
    <property type="term" value="F:metal ion binding"/>
    <property type="evidence" value="ECO:0007669"/>
    <property type="project" value="UniProtKB-KW"/>
</dbReference>
<evidence type="ECO:0000256" key="3">
    <source>
        <dbReference type="ARBA" id="ARBA00022723"/>
    </source>
</evidence>
<comment type="catalytic activity">
    <reaction evidence="6">
        <text>3',5'-cyclic CMP + H2O = CMP + H(+)</text>
        <dbReference type="Rhea" id="RHEA:72675"/>
        <dbReference type="ChEBI" id="CHEBI:15377"/>
        <dbReference type="ChEBI" id="CHEBI:15378"/>
        <dbReference type="ChEBI" id="CHEBI:58003"/>
        <dbReference type="ChEBI" id="CHEBI:60377"/>
    </reaction>
    <physiologicalReaction direction="left-to-right" evidence="6">
        <dbReference type="Rhea" id="RHEA:72676"/>
    </physiologicalReaction>
</comment>